<sequence>MCESRAVPSGEVNRQLFDAQAQLSRSLLAGRRVQKTDSLSPADSSRVCSPTSRGQQMDDEDDGFADVRTLPDSVAINHLSSGIVERLSKKRGQKHDAVLKQLEADLTHLSQVCELEVRTNSEQVRSSLREVDLRLDTLKGRIGQQEPVSLQAWHSLWEAVEEEVRLKKICISELDQKLSGVEEHRSLEIKVVLRKHFQLLEQISFLSPPDVHRLMHAEAMKLNQSLLANQRSIAWLVLRLKEDQLQQESLLRLLWKDCLDRWRSNRVEEVVERLKGLCSRDKEQELFLDQQMKQTQEDLIQQRCEIINKICSLVPPICSSALVSDWLDELTAVNQQIDHLHADLLHQMRGLYEHTWQHHLAEVENCKAALLALQLSDQQVKEIIASQLLPLIGQLQRQDEERLAALDVCSDSVGRHSLQVSRSVFEVMRASALLWEMHCRRLERREEELKGQMEVLRQAQQKHVQKKMAHVDVLLGALRQESSEAALQMCLHKTLEQLQDMEDSCRQSVSDQCELLDQLPALLMEELLSYSISISSFFRLSHAYRPSPAELQNFPPSDIRSPTLVLETSSRTETVQPENKEPISSEKETGPALSSQEWLTEVASSLLKLCDISSSVTFTSTGGVVYTGPAFRCSAPDLSDSIQQETHLSLFPVELLVHTLSRTRTLVLDHVEQSFKDLLSSAAATVAERKESVRLEQKLQLTPEHIRTRIYEPRLAELQLHQKCVDVHCQEISDILTSCRKEFQDLQSSIQKKNQELFNSLASCEMELQTSIQKKNQDGLEVASSSIRGLEVCGTTLQNCLDRQTEDTQNFRQLARSRLEEARKRTGDLLKCFRMFSEGRDLAPQEDKMFRRRLKEETKQISATEKSVFAELELFESKSLQQVRKVSSALEDKLSSLRAEVKFNDEVQKIISRTQIQIKAEVASSNLQQSKLSSRLEDLRMMMKNMQVSPDQICSFFSSTNEQMKMRCFYLDFNLDSAVKESLALSAHPEPREQVRSGSLQLSRTAVDLHEEPAVSAVRFTLLQDSGSENQQRGRKAADQSFTQHQQRSADSISTLSMRMSSRSISTGIRTKKKFQIFGPKQEAELITHSFSTSLTSILWRSNDALLLLAEEFYCSKRPCSLNLLPESVDQWAESIQQRLLGYQEQGRRFHSVSRDEVVKQLSVFRELLNCLPVVLINDHEGQQGAQLTEEVGEVRKKLEEKLAASEEEKISNVRHLRVSLSDNELEALNSREELRQQQVHSAIHSTHLELQECVRGRAEEFVTLLSSLTEKLLHLLDEMLTAAETDPAEPPRAVTMETGSELSRGSRTWTGIAQLSLPTNNPGVSPVTMTTASITTARSSLKHGAVIKHRDAALKRWEQLTRSEVSRSDVDRRNQLSKQESWTSYWRQEILTLRRIQKKTRF</sequence>
<dbReference type="EMBL" id="JAHRIQ010023635">
    <property type="protein sequence ID" value="MEQ2228267.1"/>
    <property type="molecule type" value="Genomic_DNA"/>
</dbReference>
<feature type="compositionally biased region" description="Polar residues" evidence="1">
    <location>
        <begin position="568"/>
        <end position="577"/>
    </location>
</feature>
<name>A0ABV0T7M3_9TELE</name>
<feature type="compositionally biased region" description="Polar residues" evidence="1">
    <location>
        <begin position="1040"/>
        <end position="1054"/>
    </location>
</feature>
<protein>
    <recommendedName>
        <fullName evidence="6">Coiled-coil domain-containing protein 180-like</fullName>
    </recommendedName>
</protein>
<feature type="region of interest" description="Disordered" evidence="1">
    <location>
        <begin position="1027"/>
        <end position="1054"/>
    </location>
</feature>
<feature type="region of interest" description="Disordered" evidence="1">
    <location>
        <begin position="568"/>
        <end position="594"/>
    </location>
</feature>
<evidence type="ECO:0000313" key="4">
    <source>
        <dbReference type="EMBL" id="MEQ2228267.1"/>
    </source>
</evidence>
<dbReference type="InterPro" id="IPR028089">
    <property type="entry name" value="DUF4455"/>
</dbReference>
<organism evidence="4 5">
    <name type="scientific">Ilyodon furcidens</name>
    <name type="common">goldbreast splitfin</name>
    <dbReference type="NCBI Taxonomy" id="33524"/>
    <lineage>
        <taxon>Eukaryota</taxon>
        <taxon>Metazoa</taxon>
        <taxon>Chordata</taxon>
        <taxon>Craniata</taxon>
        <taxon>Vertebrata</taxon>
        <taxon>Euteleostomi</taxon>
        <taxon>Actinopterygii</taxon>
        <taxon>Neopterygii</taxon>
        <taxon>Teleostei</taxon>
        <taxon>Neoteleostei</taxon>
        <taxon>Acanthomorphata</taxon>
        <taxon>Ovalentaria</taxon>
        <taxon>Atherinomorphae</taxon>
        <taxon>Cyprinodontiformes</taxon>
        <taxon>Goodeidae</taxon>
        <taxon>Ilyodon</taxon>
    </lineage>
</organism>
<evidence type="ECO:0000259" key="3">
    <source>
        <dbReference type="Pfam" id="PF14644"/>
    </source>
</evidence>
<evidence type="ECO:0008006" key="6">
    <source>
        <dbReference type="Google" id="ProtNLM"/>
    </source>
</evidence>
<evidence type="ECO:0000256" key="1">
    <source>
        <dbReference type="SAM" id="MobiDB-lite"/>
    </source>
</evidence>
<evidence type="ECO:0000259" key="2">
    <source>
        <dbReference type="Pfam" id="PF14643"/>
    </source>
</evidence>
<keyword evidence="5" id="KW-1185">Reference proteome</keyword>
<dbReference type="Pfam" id="PF14643">
    <property type="entry name" value="DUF4455"/>
    <property type="match status" value="1"/>
</dbReference>
<dbReference type="InterPro" id="IPR027914">
    <property type="entry name" value="DUF4456"/>
</dbReference>
<feature type="compositionally biased region" description="Basic and acidic residues" evidence="1">
    <location>
        <begin position="578"/>
        <end position="589"/>
    </location>
</feature>
<feature type="domain" description="DUF4455" evidence="2">
    <location>
        <begin position="89"/>
        <end position="544"/>
    </location>
</feature>
<comment type="caution">
    <text evidence="4">The sequence shown here is derived from an EMBL/GenBank/DDBJ whole genome shotgun (WGS) entry which is preliminary data.</text>
</comment>
<feature type="domain" description="DUF4456" evidence="3">
    <location>
        <begin position="1107"/>
        <end position="1296"/>
    </location>
</feature>
<accession>A0ABV0T7M3</accession>
<reference evidence="4 5" key="1">
    <citation type="submission" date="2021-06" db="EMBL/GenBank/DDBJ databases">
        <authorList>
            <person name="Palmer J.M."/>
        </authorList>
    </citation>
    <scope>NUCLEOTIDE SEQUENCE [LARGE SCALE GENOMIC DNA]</scope>
    <source>
        <strain evidence="5">if_2019</strain>
        <tissue evidence="4">Muscle</tissue>
    </source>
</reference>
<proteinExistence type="predicted"/>
<feature type="region of interest" description="Disordered" evidence="1">
    <location>
        <begin position="32"/>
        <end position="63"/>
    </location>
</feature>
<feature type="region of interest" description="Disordered" evidence="1">
    <location>
        <begin position="1287"/>
        <end position="1306"/>
    </location>
</feature>
<dbReference type="Proteomes" id="UP001482620">
    <property type="component" value="Unassembled WGS sequence"/>
</dbReference>
<dbReference type="PANTHER" id="PTHR21444">
    <property type="entry name" value="COILED-COIL DOMAIN-CONTAINING PROTEIN 180"/>
    <property type="match status" value="1"/>
</dbReference>
<feature type="compositionally biased region" description="Polar residues" evidence="1">
    <location>
        <begin position="36"/>
        <end position="55"/>
    </location>
</feature>
<gene>
    <name evidence="4" type="ORF">ILYODFUR_007270</name>
</gene>
<dbReference type="PANTHER" id="PTHR21444:SF14">
    <property type="entry name" value="COILED-COIL DOMAIN-CONTAINING PROTEIN 180"/>
    <property type="match status" value="1"/>
</dbReference>
<evidence type="ECO:0000313" key="5">
    <source>
        <dbReference type="Proteomes" id="UP001482620"/>
    </source>
</evidence>
<dbReference type="Pfam" id="PF14644">
    <property type="entry name" value="DUF4456"/>
    <property type="match status" value="1"/>
</dbReference>